<dbReference type="KEGG" id="mri:Mal4_43670"/>
<proteinExistence type="predicted"/>
<organism evidence="2 3">
    <name type="scientific">Maioricimonas rarisocia</name>
    <dbReference type="NCBI Taxonomy" id="2528026"/>
    <lineage>
        <taxon>Bacteria</taxon>
        <taxon>Pseudomonadati</taxon>
        <taxon>Planctomycetota</taxon>
        <taxon>Planctomycetia</taxon>
        <taxon>Planctomycetales</taxon>
        <taxon>Planctomycetaceae</taxon>
        <taxon>Maioricimonas</taxon>
    </lineage>
</organism>
<evidence type="ECO:0000256" key="1">
    <source>
        <dbReference type="SAM" id="MobiDB-lite"/>
    </source>
</evidence>
<sequence>MNKADSASFAGGDCESRSTEVRPQNVRRQAIPLLIALCLWILTPAVSLAHADKLTVDNVTVGFSGTCRVGEWTPIAVDVTGPAGLSVSLRVTVPDADGNPAISTFGPATLDGHEPRTIVGTIKPGQLQSEARIEIVAEPTVLASETVAISALPHSTRLWAIPDEIPGFVDAADSLNARRAPSDAPAVRLLDVSDVGQWPAAPYAWASLDVIVLRGSTTVSPAHSKMLRRWVHEGGRLILLIGSESEAYLEGPLAEWVPIEVSGQLELRDLGMLRPLVPRSGTIRIRNPVSAAQLNLPAGQILAPGNNGPLLARAPFGFGSCTISAVDLHDGPLARWDGLVDLSLLMAETDADNTAALTQSDSEIALTGVSHLLTQVISSVDRFDSVAARSHWEVIGWLLLYLLLVGPIDYLLVHRLLRRPHWTWVTLPCWVVAGAVGGTILAQNSNASTVEARQLDVWDIDTASGRSRLRSWVSIFSPETRRYEVAFAPNNAVGLNSGSNDAGRIAWAAPAEEGFRGQYRSGGLQLGRPSYRYSPEGQAIENLPLNVWSSKVLTADWAGAPAPQTDWIASDLVDDGTGRLQGTLTHHLPGPIEEWFLAYGNTVYLPEENRETGETLPLEPDALWQPGGAIRSRMLKGFLTGVTLALVKRQEGTGEDVVRNRESYDPLERDPYRIVRMLSFYENAGGADYAGLSNDAVRQLDLSHLLDLQRAILFGRIDRTAATYTIDGESAGDDARETFVRIVLPVRRAVATD</sequence>
<dbReference type="RefSeq" id="WP_145371140.1">
    <property type="nucleotide sequence ID" value="NZ_CP036275.1"/>
</dbReference>
<gene>
    <name evidence="2" type="ORF">Mal4_43670</name>
</gene>
<dbReference type="Proteomes" id="UP000320496">
    <property type="component" value="Chromosome"/>
</dbReference>
<evidence type="ECO:0000313" key="2">
    <source>
        <dbReference type="EMBL" id="QDU40013.1"/>
    </source>
</evidence>
<reference evidence="2 3" key="1">
    <citation type="submission" date="2019-02" db="EMBL/GenBank/DDBJ databases">
        <title>Deep-cultivation of Planctomycetes and their phenomic and genomic characterization uncovers novel biology.</title>
        <authorList>
            <person name="Wiegand S."/>
            <person name="Jogler M."/>
            <person name="Boedeker C."/>
            <person name="Pinto D."/>
            <person name="Vollmers J."/>
            <person name="Rivas-Marin E."/>
            <person name="Kohn T."/>
            <person name="Peeters S.H."/>
            <person name="Heuer A."/>
            <person name="Rast P."/>
            <person name="Oberbeckmann S."/>
            <person name="Bunk B."/>
            <person name="Jeske O."/>
            <person name="Meyerdierks A."/>
            <person name="Storesund J.E."/>
            <person name="Kallscheuer N."/>
            <person name="Luecker S."/>
            <person name="Lage O.M."/>
            <person name="Pohl T."/>
            <person name="Merkel B.J."/>
            <person name="Hornburger P."/>
            <person name="Mueller R.-W."/>
            <person name="Bruemmer F."/>
            <person name="Labrenz M."/>
            <person name="Spormann A.M."/>
            <person name="Op den Camp H."/>
            <person name="Overmann J."/>
            <person name="Amann R."/>
            <person name="Jetten M.S.M."/>
            <person name="Mascher T."/>
            <person name="Medema M.H."/>
            <person name="Devos D.P."/>
            <person name="Kaster A.-K."/>
            <person name="Ovreas L."/>
            <person name="Rohde M."/>
            <person name="Galperin M.Y."/>
            <person name="Jogler C."/>
        </authorList>
    </citation>
    <scope>NUCLEOTIDE SEQUENCE [LARGE SCALE GENOMIC DNA]</scope>
    <source>
        <strain evidence="2 3">Mal4</strain>
    </source>
</reference>
<keyword evidence="3" id="KW-1185">Reference proteome</keyword>
<accession>A0A517ZBY9</accession>
<evidence type="ECO:0000313" key="3">
    <source>
        <dbReference type="Proteomes" id="UP000320496"/>
    </source>
</evidence>
<feature type="region of interest" description="Disordered" evidence="1">
    <location>
        <begin position="1"/>
        <end position="22"/>
    </location>
</feature>
<dbReference type="SUPFAM" id="SSF52317">
    <property type="entry name" value="Class I glutamine amidotransferase-like"/>
    <property type="match status" value="1"/>
</dbReference>
<dbReference type="OrthoDB" id="267661at2"/>
<dbReference type="InterPro" id="IPR029062">
    <property type="entry name" value="Class_I_gatase-like"/>
</dbReference>
<dbReference type="Gene3D" id="3.40.50.880">
    <property type="match status" value="1"/>
</dbReference>
<name>A0A517ZBY9_9PLAN</name>
<protein>
    <recommendedName>
        <fullName evidence="4">DUF4350 domain-containing protein</fullName>
    </recommendedName>
</protein>
<dbReference type="EMBL" id="CP036275">
    <property type="protein sequence ID" value="QDU40013.1"/>
    <property type="molecule type" value="Genomic_DNA"/>
</dbReference>
<evidence type="ECO:0008006" key="4">
    <source>
        <dbReference type="Google" id="ProtNLM"/>
    </source>
</evidence>
<dbReference type="AlphaFoldDB" id="A0A517ZBY9"/>